<dbReference type="InterPro" id="IPR020904">
    <property type="entry name" value="Sc_DH/Rdtase_CS"/>
</dbReference>
<dbReference type="PROSITE" id="PS00061">
    <property type="entry name" value="ADH_SHORT"/>
    <property type="match status" value="1"/>
</dbReference>
<dbReference type="Gene3D" id="3.40.50.720">
    <property type="entry name" value="NAD(P)-binding Rossmann-like Domain"/>
    <property type="match status" value="1"/>
</dbReference>
<reference evidence="5 6" key="1">
    <citation type="submission" date="2023-07" db="EMBL/GenBank/DDBJ databases">
        <authorList>
            <person name="Girao M."/>
            <person name="Carvalho M.F."/>
        </authorList>
    </citation>
    <scope>NUCLEOTIDE SEQUENCE [LARGE SCALE GENOMIC DNA]</scope>
    <source>
        <strain evidence="5 6">YIM65754</strain>
    </source>
</reference>
<dbReference type="InterPro" id="IPR057326">
    <property type="entry name" value="KR_dom"/>
</dbReference>
<dbReference type="SMART" id="SM00822">
    <property type="entry name" value="PKS_KR"/>
    <property type="match status" value="1"/>
</dbReference>
<dbReference type="InterPro" id="IPR051687">
    <property type="entry name" value="Peroxisomal_Beta-Oxidation"/>
</dbReference>
<comment type="similarity">
    <text evidence="1 3">Belongs to the short-chain dehydrogenases/reductases (SDR) family.</text>
</comment>
<evidence type="ECO:0000313" key="6">
    <source>
        <dbReference type="Proteomes" id="UP001336020"/>
    </source>
</evidence>
<evidence type="ECO:0000313" key="5">
    <source>
        <dbReference type="EMBL" id="MEE2058469.1"/>
    </source>
</evidence>
<accession>A0ABU7LAY0</accession>
<dbReference type="RefSeq" id="WP_330133715.1">
    <property type="nucleotide sequence ID" value="NZ_JAUTXY010000005.1"/>
</dbReference>
<keyword evidence="2" id="KW-0560">Oxidoreductase</keyword>
<dbReference type="PANTHER" id="PTHR45024">
    <property type="entry name" value="DEHYDROGENASES, SHORT CHAIN"/>
    <property type="match status" value="1"/>
</dbReference>
<gene>
    <name evidence="5" type="ORF">Q7514_13150</name>
</gene>
<evidence type="ECO:0000259" key="4">
    <source>
        <dbReference type="SMART" id="SM00822"/>
    </source>
</evidence>
<dbReference type="SUPFAM" id="SSF51735">
    <property type="entry name" value="NAD(P)-binding Rossmann-fold domains"/>
    <property type="match status" value="1"/>
</dbReference>
<comment type="caution">
    <text evidence="5">The sequence shown here is derived from an EMBL/GenBank/DDBJ whole genome shotgun (WGS) entry which is preliminary data.</text>
</comment>
<dbReference type="PANTHER" id="PTHR45024:SF2">
    <property type="entry name" value="SCP2 DOMAIN-CONTAINING PROTEIN"/>
    <property type="match status" value="1"/>
</dbReference>
<dbReference type="PRINTS" id="PR00081">
    <property type="entry name" value="GDHRDH"/>
</dbReference>
<evidence type="ECO:0000256" key="1">
    <source>
        <dbReference type="ARBA" id="ARBA00006484"/>
    </source>
</evidence>
<protein>
    <submittedName>
        <fullName evidence="5">SDR family NAD(P)-dependent oxidoreductase</fullName>
    </submittedName>
</protein>
<name>A0ABU7LAY0_9NOCA</name>
<dbReference type="Pfam" id="PF00106">
    <property type="entry name" value="adh_short"/>
    <property type="match status" value="1"/>
</dbReference>
<proteinExistence type="inferred from homology"/>
<dbReference type="InterPro" id="IPR036291">
    <property type="entry name" value="NAD(P)-bd_dom_sf"/>
</dbReference>
<dbReference type="EMBL" id="JAUTXY010000005">
    <property type="protein sequence ID" value="MEE2058469.1"/>
    <property type="molecule type" value="Genomic_DNA"/>
</dbReference>
<feature type="domain" description="Ketoreductase" evidence="4">
    <location>
        <begin position="9"/>
        <end position="194"/>
    </location>
</feature>
<evidence type="ECO:0000256" key="3">
    <source>
        <dbReference type="RuleBase" id="RU000363"/>
    </source>
</evidence>
<organism evidence="5 6">
    <name type="scientific">Rhodococcus artemisiae</name>
    <dbReference type="NCBI Taxonomy" id="714159"/>
    <lineage>
        <taxon>Bacteria</taxon>
        <taxon>Bacillati</taxon>
        <taxon>Actinomycetota</taxon>
        <taxon>Actinomycetes</taxon>
        <taxon>Mycobacteriales</taxon>
        <taxon>Nocardiaceae</taxon>
        <taxon>Rhodococcus</taxon>
    </lineage>
</organism>
<keyword evidence="6" id="KW-1185">Reference proteome</keyword>
<dbReference type="PRINTS" id="PR00080">
    <property type="entry name" value="SDRFAMILY"/>
</dbReference>
<sequence>MNAKILDGRTAIVTGASEGLGRAEAVALAVAGADLVINARSARLDDVAAEIRAAGANVVTCVGDVGEQDTADRLVGVAIEEFGRLDILVNNAGIIRDRMVFNMSADEWDDVLRVNLRGTFLTTRAATDHWRGRAEQLGGPVYARIVNTSSEAYASGPPGAANYAASKAGVVALTMSTARGCGSFGVRANALCPRARTSMTGEVFGPAPSSGNDPLSAAHVTPLVVYLASPAAEAITGRVLGVYGNRIDVMSAPAVEASLRTPTRWEHEELHEVLGGYFGSSSSVAEPGANRMPS</sequence>
<evidence type="ECO:0000256" key="2">
    <source>
        <dbReference type="ARBA" id="ARBA00023002"/>
    </source>
</evidence>
<dbReference type="InterPro" id="IPR002347">
    <property type="entry name" value="SDR_fam"/>
</dbReference>
<dbReference type="Proteomes" id="UP001336020">
    <property type="component" value="Unassembled WGS sequence"/>
</dbReference>